<feature type="transmembrane region" description="Helical" evidence="10">
    <location>
        <begin position="372"/>
        <end position="391"/>
    </location>
</feature>
<evidence type="ECO:0000256" key="1">
    <source>
        <dbReference type="ARBA" id="ARBA00004141"/>
    </source>
</evidence>
<dbReference type="OrthoDB" id="55795at2157"/>
<dbReference type="PROSITE" id="PS51002">
    <property type="entry name" value="CYTB_NTER"/>
    <property type="match status" value="1"/>
</dbReference>
<feature type="transmembrane region" description="Helical" evidence="10">
    <location>
        <begin position="305"/>
        <end position="327"/>
    </location>
</feature>
<keyword evidence="8" id="KW-0408">Iron</keyword>
<keyword evidence="2" id="KW-0813">Transport</keyword>
<feature type="transmembrane region" description="Helical" evidence="10">
    <location>
        <begin position="146"/>
        <end position="165"/>
    </location>
</feature>
<evidence type="ECO:0000259" key="11">
    <source>
        <dbReference type="PROSITE" id="PS51002"/>
    </source>
</evidence>
<feature type="transmembrane region" description="Helical" evidence="10">
    <location>
        <begin position="514"/>
        <end position="535"/>
    </location>
</feature>
<feature type="transmembrane region" description="Helical" evidence="10">
    <location>
        <begin position="33"/>
        <end position="56"/>
    </location>
</feature>
<feature type="transmembrane region" description="Helical" evidence="10">
    <location>
        <begin position="233"/>
        <end position="257"/>
    </location>
</feature>
<keyword evidence="9 10" id="KW-0472">Membrane</keyword>
<gene>
    <name evidence="12" type="ORF">DFR85_05490</name>
</gene>
<dbReference type="GO" id="GO:0046872">
    <property type="term" value="F:metal ion binding"/>
    <property type="evidence" value="ECO:0007669"/>
    <property type="project" value="UniProtKB-KW"/>
</dbReference>
<name>A0A2U9IIW1_9CREN</name>
<dbReference type="Pfam" id="PF13631">
    <property type="entry name" value="Cytochrom_B_N_2"/>
    <property type="match status" value="1"/>
</dbReference>
<dbReference type="GO" id="GO:0016020">
    <property type="term" value="C:membrane"/>
    <property type="evidence" value="ECO:0007669"/>
    <property type="project" value="UniProtKB-SubCell"/>
</dbReference>
<dbReference type="KEGG" id="abri:DFR85_05490"/>
<dbReference type="NCBIfam" id="NF041076">
    <property type="entry name" value="cyt_b_SoxC"/>
    <property type="match status" value="1"/>
</dbReference>
<evidence type="ECO:0000256" key="2">
    <source>
        <dbReference type="ARBA" id="ARBA00022448"/>
    </source>
</evidence>
<keyword evidence="4 10" id="KW-0812">Transmembrane</keyword>
<accession>A0A2U9IIW1</accession>
<proteinExistence type="predicted"/>
<reference evidence="12 13" key="1">
    <citation type="submission" date="2018-05" db="EMBL/GenBank/DDBJ databases">
        <title>Complete Genome Sequences of Extremely Thermoacidophilic, Metal-Mobilizing Type-Strain Members of the Archaeal Family Sulfolobaceae: Acidianus brierleyi DSM-1651T, Acidianus sulfidivorans DSM-18786T, Metallosphaera hakonensis DSM-7519T, and Metallosphaera prunae DSM-10039T.</title>
        <authorList>
            <person name="Counts J.A."/>
            <person name="Kelly R.M."/>
        </authorList>
    </citation>
    <scope>NUCLEOTIDE SEQUENCE [LARGE SCALE GENOMIC DNA]</scope>
    <source>
        <strain evidence="12 13">DSM 1651</strain>
    </source>
</reference>
<evidence type="ECO:0000256" key="3">
    <source>
        <dbReference type="ARBA" id="ARBA00022617"/>
    </source>
</evidence>
<feature type="transmembrane region" description="Helical" evidence="10">
    <location>
        <begin position="77"/>
        <end position="97"/>
    </location>
</feature>
<dbReference type="InterPro" id="IPR016174">
    <property type="entry name" value="Di-haem_cyt_TM"/>
</dbReference>
<feature type="transmembrane region" description="Helical" evidence="10">
    <location>
        <begin position="431"/>
        <end position="448"/>
    </location>
</feature>
<dbReference type="Gene3D" id="1.20.810.10">
    <property type="entry name" value="Cytochrome Bc1 Complex, Chain C"/>
    <property type="match status" value="1"/>
</dbReference>
<protein>
    <submittedName>
        <fullName evidence="12">Cytochrome B6</fullName>
    </submittedName>
</protein>
<evidence type="ECO:0000313" key="12">
    <source>
        <dbReference type="EMBL" id="AWR95916.1"/>
    </source>
</evidence>
<dbReference type="InterPro" id="IPR005798">
    <property type="entry name" value="Cyt_b/b6_C"/>
</dbReference>
<feature type="transmembrane region" description="Helical" evidence="10">
    <location>
        <begin position="112"/>
        <end position="134"/>
    </location>
</feature>
<feature type="transmembrane region" description="Helical" evidence="10">
    <location>
        <begin position="403"/>
        <end position="425"/>
    </location>
</feature>
<evidence type="ECO:0000313" key="13">
    <source>
        <dbReference type="Proteomes" id="UP000248044"/>
    </source>
</evidence>
<dbReference type="EMBL" id="CP029289">
    <property type="protein sequence ID" value="AWR95916.1"/>
    <property type="molecule type" value="Genomic_DNA"/>
</dbReference>
<dbReference type="InterPro" id="IPR005797">
    <property type="entry name" value="Cyt_b/b6_N"/>
</dbReference>
<sequence length="543" mass="60700">MTKRISNWFNERLGLDDLPFFRTPDYMYHADEWLGALVAAAFMYTVISGLILLLYYNPDEGYDSTQFIINSVPYGSVFLYSHLYGAYAMIILAYIHMFRNYFVGAYKKPRELLWILGVLMLVLTLGASFLGYSLIGDALATSAVDVGAGIISSIPQLSFLLPILFGNYDSGQYGRVLAWHIILVALIGLLFVFHFFMAEHYGMMPSRKVKAKAPAVYTKEEWSKFNPWWPRNFVYMISLVFLTWGFILAIPNALAYLNGLPQQLNPFLNPKPAPPPNSPLAAHITTYPPWFFLFVYKIADFTSDVIIFLLIGVIIPLVYLLLVPFLDKSEYLHPMSRKIFVGFGILMITYLIQTSIWGDLAPGIPVSITEQITVYLPPAIIVALGLAIIRVKPSGGGITKAQFSPISAIVFTVIALLMAGAFVGFMDYPSITTLGILIPLALVFLIGARSLTPRIFKADQTIPTTTSTVSETNLERKKKIAQGIMILLLIVSVILTATIWTIPPTGYQSNMFGVDLGLIFIMLGEAISLYHYIIYKKPNESYE</sequence>
<comment type="subcellular location">
    <subcellularLocation>
        <location evidence="1">Membrane</location>
        <topology evidence="1">Multi-pass membrane protein</topology>
    </subcellularLocation>
</comment>
<dbReference type="Proteomes" id="UP000248044">
    <property type="component" value="Chromosome"/>
</dbReference>
<dbReference type="InterPro" id="IPR036150">
    <property type="entry name" value="Cyt_b/b6_C_sf"/>
</dbReference>
<dbReference type="FunFam" id="1.20.810.10:FF:000012">
    <property type="entry name" value="Cytochrome b/b6 domain protein"/>
    <property type="match status" value="1"/>
</dbReference>
<dbReference type="GO" id="GO:0009055">
    <property type="term" value="F:electron transfer activity"/>
    <property type="evidence" value="ECO:0007669"/>
    <property type="project" value="InterPro"/>
</dbReference>
<evidence type="ECO:0000256" key="4">
    <source>
        <dbReference type="ARBA" id="ARBA00022692"/>
    </source>
</evidence>
<dbReference type="Pfam" id="PF00032">
    <property type="entry name" value="Cytochrom_B_C"/>
    <property type="match status" value="1"/>
</dbReference>
<feature type="transmembrane region" description="Helical" evidence="10">
    <location>
        <begin position="484"/>
        <end position="502"/>
    </location>
</feature>
<feature type="transmembrane region" description="Helical" evidence="10">
    <location>
        <begin position="339"/>
        <end position="360"/>
    </location>
</feature>
<dbReference type="PANTHER" id="PTHR19271">
    <property type="entry name" value="CYTOCHROME B"/>
    <property type="match status" value="1"/>
</dbReference>
<dbReference type="InterPro" id="IPR053595">
    <property type="entry name" value="Cytochrome_b-type_ET"/>
</dbReference>
<evidence type="ECO:0000256" key="10">
    <source>
        <dbReference type="SAM" id="Phobius"/>
    </source>
</evidence>
<keyword evidence="7 10" id="KW-1133">Transmembrane helix</keyword>
<dbReference type="PANTHER" id="PTHR19271:SF16">
    <property type="entry name" value="CYTOCHROME B"/>
    <property type="match status" value="1"/>
</dbReference>
<evidence type="ECO:0000256" key="5">
    <source>
        <dbReference type="ARBA" id="ARBA00022723"/>
    </source>
</evidence>
<organism evidence="12 13">
    <name type="scientific">Acidianus brierleyi</name>
    <dbReference type="NCBI Taxonomy" id="41673"/>
    <lineage>
        <taxon>Archaea</taxon>
        <taxon>Thermoproteota</taxon>
        <taxon>Thermoprotei</taxon>
        <taxon>Sulfolobales</taxon>
        <taxon>Sulfolobaceae</taxon>
        <taxon>Acidianus</taxon>
    </lineage>
</organism>
<dbReference type="GO" id="GO:0016491">
    <property type="term" value="F:oxidoreductase activity"/>
    <property type="evidence" value="ECO:0007669"/>
    <property type="project" value="InterPro"/>
</dbReference>
<keyword evidence="6" id="KW-0249">Electron transport</keyword>
<evidence type="ECO:0000256" key="8">
    <source>
        <dbReference type="ARBA" id="ARBA00023004"/>
    </source>
</evidence>
<dbReference type="InterPro" id="IPR027387">
    <property type="entry name" value="Cytb/b6-like_sf"/>
</dbReference>
<dbReference type="SUPFAM" id="SSF81648">
    <property type="entry name" value="a domain/subunit of cytochrome bc1 complex (Ubiquinol-cytochrome c reductase)"/>
    <property type="match status" value="1"/>
</dbReference>
<keyword evidence="5" id="KW-0479">Metal-binding</keyword>
<feature type="domain" description="Cytochrome b/b6 N-terminal region profile" evidence="11">
    <location>
        <begin position="5"/>
        <end position="207"/>
    </location>
</feature>
<dbReference type="SUPFAM" id="SSF81342">
    <property type="entry name" value="Transmembrane di-heme cytochromes"/>
    <property type="match status" value="1"/>
</dbReference>
<feature type="transmembrane region" description="Helical" evidence="10">
    <location>
        <begin position="177"/>
        <end position="198"/>
    </location>
</feature>
<evidence type="ECO:0000256" key="9">
    <source>
        <dbReference type="ARBA" id="ARBA00023136"/>
    </source>
</evidence>
<evidence type="ECO:0000256" key="7">
    <source>
        <dbReference type="ARBA" id="ARBA00022989"/>
    </source>
</evidence>
<dbReference type="AlphaFoldDB" id="A0A2U9IIW1"/>
<keyword evidence="3" id="KW-0349">Heme</keyword>
<dbReference type="GO" id="GO:0022904">
    <property type="term" value="P:respiratory electron transport chain"/>
    <property type="evidence" value="ECO:0007669"/>
    <property type="project" value="InterPro"/>
</dbReference>
<keyword evidence="13" id="KW-1185">Reference proteome</keyword>
<evidence type="ECO:0000256" key="6">
    <source>
        <dbReference type="ARBA" id="ARBA00022982"/>
    </source>
</evidence>